<sequence length="122" mass="13982">MSRSRARSPSIASDYSDITTSPSEAQAEWDESMRQLELLCSMILLPVFGKWAGRQVAYYIWAKVPSMLPVLLAQQLFDGTPNKLFTMIPEAASRIAQRQRYSIPRGDTIDFFIQWYAYRHSG</sequence>
<evidence type="ECO:0000256" key="1">
    <source>
        <dbReference type="SAM" id="MobiDB-lite"/>
    </source>
</evidence>
<dbReference type="InterPro" id="IPR037652">
    <property type="entry name" value="Mim2"/>
</dbReference>
<dbReference type="PANTHER" id="PTHR28230">
    <property type="entry name" value="CHROMOSOME 1, WHOLE GENOME SHOTGUN SEQUENCE"/>
    <property type="match status" value="1"/>
</dbReference>
<comment type="caution">
    <text evidence="2">The sequence shown here is derived from an EMBL/GenBank/DDBJ whole genome shotgun (WGS) entry which is preliminary data.</text>
</comment>
<gene>
    <name evidence="2" type="ORF">G7K_1174-t1</name>
</gene>
<reference evidence="2 3" key="3">
    <citation type="journal article" date="2015" name="Genome Announc.">
        <title>Draft Genome Sequence of the Archiascomycetous Yeast Saitoella complicata.</title>
        <authorList>
            <person name="Yamauchi K."/>
            <person name="Kondo S."/>
            <person name="Hamamoto M."/>
            <person name="Takahashi Y."/>
            <person name="Ogura Y."/>
            <person name="Hayashi T."/>
            <person name="Nishida H."/>
        </authorList>
    </citation>
    <scope>NUCLEOTIDE SEQUENCE [LARGE SCALE GENOMIC DNA]</scope>
    <source>
        <strain evidence="2 3">NRRL Y-17804</strain>
    </source>
</reference>
<organism evidence="2 3">
    <name type="scientific">Saitoella complicata (strain BCRC 22490 / CBS 7301 / JCM 7358 / NBRC 10748 / NRRL Y-17804)</name>
    <dbReference type="NCBI Taxonomy" id="698492"/>
    <lineage>
        <taxon>Eukaryota</taxon>
        <taxon>Fungi</taxon>
        <taxon>Dikarya</taxon>
        <taxon>Ascomycota</taxon>
        <taxon>Taphrinomycotina</taxon>
        <taxon>Taphrinomycotina incertae sedis</taxon>
        <taxon>Saitoella</taxon>
    </lineage>
</organism>
<reference evidence="2 3" key="2">
    <citation type="journal article" date="2014" name="J. Gen. Appl. Microbiol.">
        <title>The early diverging ascomycetous budding yeast Saitoella complicata has three histone deacetylases belonging to the Clr6, Hos2, and Rpd3 lineages.</title>
        <authorList>
            <person name="Nishida H."/>
            <person name="Matsumoto T."/>
            <person name="Kondo S."/>
            <person name="Hamamoto M."/>
            <person name="Yoshikawa H."/>
        </authorList>
    </citation>
    <scope>NUCLEOTIDE SEQUENCE [LARGE SCALE GENOMIC DNA]</scope>
    <source>
        <strain evidence="2 3">NRRL Y-17804</strain>
    </source>
</reference>
<keyword evidence="3" id="KW-1185">Reference proteome</keyword>
<evidence type="ECO:0000313" key="2">
    <source>
        <dbReference type="EMBL" id="GAO46957.1"/>
    </source>
</evidence>
<dbReference type="Pfam" id="PF19117">
    <property type="entry name" value="Mim2"/>
    <property type="match status" value="1"/>
</dbReference>
<name>A0A0E9NAQ8_SAICN</name>
<dbReference type="EMBL" id="BACD03000006">
    <property type="protein sequence ID" value="GAO46957.1"/>
    <property type="molecule type" value="Genomic_DNA"/>
</dbReference>
<feature type="region of interest" description="Disordered" evidence="1">
    <location>
        <begin position="1"/>
        <end position="26"/>
    </location>
</feature>
<dbReference type="GO" id="GO:0070096">
    <property type="term" value="P:mitochondrial outer membrane translocase complex assembly"/>
    <property type="evidence" value="ECO:0007669"/>
    <property type="project" value="InterPro"/>
</dbReference>
<dbReference type="Proteomes" id="UP000033140">
    <property type="component" value="Unassembled WGS sequence"/>
</dbReference>
<proteinExistence type="predicted"/>
<protein>
    <submittedName>
        <fullName evidence="2">Uncharacterized protein</fullName>
    </submittedName>
</protein>
<dbReference type="GO" id="GO:0045040">
    <property type="term" value="P:protein insertion into mitochondrial outer membrane"/>
    <property type="evidence" value="ECO:0007669"/>
    <property type="project" value="InterPro"/>
</dbReference>
<dbReference type="AlphaFoldDB" id="A0A0E9NAQ8"/>
<dbReference type="PANTHER" id="PTHR28230:SF1">
    <property type="entry name" value="MITOCHONDRIAL IMPORT PROTEIN 2"/>
    <property type="match status" value="1"/>
</dbReference>
<dbReference type="GO" id="GO:0005741">
    <property type="term" value="C:mitochondrial outer membrane"/>
    <property type="evidence" value="ECO:0007669"/>
    <property type="project" value="TreeGrafter"/>
</dbReference>
<reference evidence="2 3" key="1">
    <citation type="journal article" date="2011" name="J. Gen. Appl. Microbiol.">
        <title>Draft genome sequencing of the enigmatic yeast Saitoella complicata.</title>
        <authorList>
            <person name="Nishida H."/>
            <person name="Hamamoto M."/>
            <person name="Sugiyama J."/>
        </authorList>
    </citation>
    <scope>NUCLEOTIDE SEQUENCE [LARGE SCALE GENOMIC DNA]</scope>
    <source>
        <strain evidence="2 3">NRRL Y-17804</strain>
    </source>
</reference>
<evidence type="ECO:0000313" key="3">
    <source>
        <dbReference type="Proteomes" id="UP000033140"/>
    </source>
</evidence>
<accession>A0A0E9NAQ8</accession>